<dbReference type="EMBL" id="AYLP01000032">
    <property type="protein sequence ID" value="ESS67377.1"/>
    <property type="molecule type" value="Genomic_DNA"/>
</dbReference>
<comment type="catalytic activity">
    <reaction evidence="1">
        <text>O-phospho-L-threonyl-[protein] + H2O = L-threonyl-[protein] + phosphate</text>
        <dbReference type="Rhea" id="RHEA:47004"/>
        <dbReference type="Rhea" id="RHEA-COMP:11060"/>
        <dbReference type="Rhea" id="RHEA-COMP:11605"/>
        <dbReference type="ChEBI" id="CHEBI:15377"/>
        <dbReference type="ChEBI" id="CHEBI:30013"/>
        <dbReference type="ChEBI" id="CHEBI:43474"/>
        <dbReference type="ChEBI" id="CHEBI:61977"/>
        <dbReference type="EC" id="3.1.3.16"/>
    </reaction>
</comment>
<feature type="transmembrane region" description="Helical" evidence="2">
    <location>
        <begin position="53"/>
        <end position="74"/>
    </location>
</feature>
<dbReference type="Proteomes" id="UP000017861">
    <property type="component" value="Unassembled WGS sequence"/>
</dbReference>
<evidence type="ECO:0000313" key="4">
    <source>
        <dbReference type="EMBL" id="ESS67377.1"/>
    </source>
</evidence>
<dbReference type="OrthoDB" id="60843at2759"/>
<dbReference type="PANTHER" id="PTHR12320">
    <property type="entry name" value="PROTEIN PHOSPHATASE 2C"/>
    <property type="match status" value="1"/>
</dbReference>
<feature type="domain" description="PPM-type phosphatase" evidence="3">
    <location>
        <begin position="140"/>
        <end position="421"/>
    </location>
</feature>
<proteinExistence type="inferred from homology"/>
<dbReference type="InterPro" id="IPR036457">
    <property type="entry name" value="PPM-type-like_dom_sf"/>
</dbReference>
<dbReference type="AlphaFoldDB" id="V5BMI3"/>
<organism evidence="4 5">
    <name type="scientific">Trypanosoma cruzi Dm28c</name>
    <dbReference type="NCBI Taxonomy" id="1416333"/>
    <lineage>
        <taxon>Eukaryota</taxon>
        <taxon>Discoba</taxon>
        <taxon>Euglenozoa</taxon>
        <taxon>Kinetoplastea</taxon>
        <taxon>Metakinetoplastina</taxon>
        <taxon>Trypanosomatida</taxon>
        <taxon>Trypanosomatidae</taxon>
        <taxon>Trypanosoma</taxon>
        <taxon>Schizotrypanum</taxon>
    </lineage>
</organism>
<keyword evidence="1" id="KW-0904">Protein phosphatase</keyword>
<keyword evidence="2" id="KW-0472">Membrane</keyword>
<keyword evidence="1" id="KW-0378">Hydrolase</keyword>
<keyword evidence="1" id="KW-0464">Manganese</keyword>
<dbReference type="SMART" id="SM00331">
    <property type="entry name" value="PP2C_SIG"/>
    <property type="match status" value="1"/>
</dbReference>
<sequence>MPTATFSPLLFSNVYIYVRYSPFYAFPYRCDETFVVVVVVLFLFWFDGRGGVLCCRVFCSSYYCYFGGLVMGIWQSIPVPPEVVQAAANNTSNWGVPPEDIPEDEKDVEELVLQTWAFCKARPSPAQNYRSDVEERQRRRFVSWRKRASFIELDCGEDSFFVSNTYKVIGVADGVGGWRDEGVDPALFSNSLMENAKLFAETHRKELNPEIILQSAFDKVLNDKKVKAGSATACVAALRKEDTGKHVIDVANVGDSGLLVVRNRKVLHRVHEKVHGFNAPFQLAVVPKHLRGRAFSDNVSDATREKVEVQKGDVVIAATDGFFDNLFNAAIASDAGWVGKVEGSVFERVPLVGFFLSAIIADEKVAYIDPQRVAQRLVQNAYKISVDEEAHTPWASMLRTFGAADAKGGKKDDITVVLSRVTTRDELNTSNIW</sequence>
<accession>V5BMI3</accession>
<comment type="catalytic activity">
    <reaction evidence="1">
        <text>O-phospho-L-seryl-[protein] + H2O = L-seryl-[protein] + phosphate</text>
        <dbReference type="Rhea" id="RHEA:20629"/>
        <dbReference type="Rhea" id="RHEA-COMP:9863"/>
        <dbReference type="Rhea" id="RHEA-COMP:11604"/>
        <dbReference type="ChEBI" id="CHEBI:15377"/>
        <dbReference type="ChEBI" id="CHEBI:29999"/>
        <dbReference type="ChEBI" id="CHEBI:43474"/>
        <dbReference type="ChEBI" id="CHEBI:83421"/>
        <dbReference type="EC" id="3.1.3.16"/>
    </reaction>
</comment>
<protein>
    <recommendedName>
        <fullName evidence="1">Protein phosphatase</fullName>
        <ecNumber evidence="1">3.1.3.16</ecNumber>
    </recommendedName>
</protein>
<comment type="cofactor">
    <cofactor evidence="1">
        <name>Mg(2+)</name>
        <dbReference type="ChEBI" id="CHEBI:18420"/>
    </cofactor>
</comment>
<evidence type="ECO:0000259" key="3">
    <source>
        <dbReference type="PROSITE" id="PS51746"/>
    </source>
</evidence>
<keyword evidence="2" id="KW-0812">Transmembrane</keyword>
<dbReference type="GO" id="GO:0046872">
    <property type="term" value="F:metal ion binding"/>
    <property type="evidence" value="ECO:0007669"/>
    <property type="project" value="UniProtKB-UniRule"/>
</dbReference>
<dbReference type="Pfam" id="PF07228">
    <property type="entry name" value="SpoIIE"/>
    <property type="match status" value="1"/>
</dbReference>
<dbReference type="VEuPathDB" id="TriTrypDB:TCDM_04007"/>
<keyword evidence="1" id="KW-0460">Magnesium</keyword>
<dbReference type="InterPro" id="IPR039123">
    <property type="entry name" value="PPTC7"/>
</dbReference>
<evidence type="ECO:0000256" key="1">
    <source>
        <dbReference type="RuleBase" id="RU366020"/>
    </source>
</evidence>
<comment type="cofactor">
    <cofactor evidence="1">
        <name>Mn(2+)</name>
        <dbReference type="ChEBI" id="CHEBI:29035"/>
    </cofactor>
</comment>
<dbReference type="Gene3D" id="3.60.40.10">
    <property type="entry name" value="PPM-type phosphatase domain"/>
    <property type="match status" value="1"/>
</dbReference>
<comment type="similarity">
    <text evidence="1">Belongs to the PP2C family.</text>
</comment>
<name>V5BMI3_TRYCR</name>
<evidence type="ECO:0000256" key="2">
    <source>
        <dbReference type="SAM" id="Phobius"/>
    </source>
</evidence>
<dbReference type="InterPro" id="IPR001932">
    <property type="entry name" value="PPM-type_phosphatase-like_dom"/>
</dbReference>
<dbReference type="PROSITE" id="PS51746">
    <property type="entry name" value="PPM_2"/>
    <property type="match status" value="1"/>
</dbReference>
<dbReference type="EC" id="3.1.3.16" evidence="1"/>
<comment type="caution">
    <text evidence="4">The sequence shown here is derived from an EMBL/GenBank/DDBJ whole genome shotgun (WGS) entry which is preliminary data.</text>
</comment>
<dbReference type="SMART" id="SM00332">
    <property type="entry name" value="PP2Cc"/>
    <property type="match status" value="1"/>
</dbReference>
<reference evidence="4 5" key="1">
    <citation type="journal article" date="2014" name="Genome Announc.">
        <title>Trypanosoma cruzi Clone Dm28c Draft Genome Sequence.</title>
        <authorList>
            <person name="Grisard E.C."/>
            <person name="Teixeira S.M."/>
            <person name="de Almeida L.G."/>
            <person name="Stoco P.H."/>
            <person name="Gerber A.L."/>
            <person name="Talavera-Lopez C."/>
            <person name="Lima O.C."/>
            <person name="Andersson B."/>
            <person name="de Vasconcelos A.T."/>
        </authorList>
    </citation>
    <scope>NUCLEOTIDE SEQUENCE [LARGE SCALE GENOMIC DNA]</scope>
    <source>
        <strain evidence="4 5">Dm28c</strain>
    </source>
</reference>
<dbReference type="GO" id="GO:0004722">
    <property type="term" value="F:protein serine/threonine phosphatase activity"/>
    <property type="evidence" value="ECO:0007669"/>
    <property type="project" value="UniProtKB-EC"/>
</dbReference>
<evidence type="ECO:0000313" key="5">
    <source>
        <dbReference type="Proteomes" id="UP000017861"/>
    </source>
</evidence>
<dbReference type="SUPFAM" id="SSF81606">
    <property type="entry name" value="PP2C-like"/>
    <property type="match status" value="1"/>
</dbReference>
<keyword evidence="2" id="KW-1133">Transmembrane helix</keyword>
<feature type="transmembrane region" description="Helical" evidence="2">
    <location>
        <begin position="26"/>
        <end position="46"/>
    </location>
</feature>
<dbReference type="PANTHER" id="PTHR12320:SF37">
    <property type="entry name" value="PROTEIN PHOSPHATASE"/>
    <property type="match status" value="1"/>
</dbReference>
<keyword evidence="1" id="KW-0479">Metal-binding</keyword>
<gene>
    <name evidence="4" type="ORF">TCDM_04007</name>
</gene>